<evidence type="ECO:0000313" key="2">
    <source>
        <dbReference type="Proteomes" id="UP000000763"/>
    </source>
</evidence>
<dbReference type="Proteomes" id="UP000000763">
    <property type="component" value="Chromosome 7"/>
</dbReference>
<name>Q6Z360_ORYSJ</name>
<organism evidence="1 2">
    <name type="scientific">Oryza sativa subsp. japonica</name>
    <name type="common">Rice</name>
    <dbReference type="NCBI Taxonomy" id="39947"/>
    <lineage>
        <taxon>Eukaryota</taxon>
        <taxon>Viridiplantae</taxon>
        <taxon>Streptophyta</taxon>
        <taxon>Embryophyta</taxon>
        <taxon>Tracheophyta</taxon>
        <taxon>Spermatophyta</taxon>
        <taxon>Magnoliopsida</taxon>
        <taxon>Liliopsida</taxon>
        <taxon>Poales</taxon>
        <taxon>Poaceae</taxon>
        <taxon>BOP clade</taxon>
        <taxon>Oryzoideae</taxon>
        <taxon>Oryzeae</taxon>
        <taxon>Oryzinae</taxon>
        <taxon>Oryza</taxon>
        <taxon>Oryza sativa</taxon>
    </lineage>
</organism>
<reference evidence="2" key="2">
    <citation type="journal article" date="2008" name="Nucleic Acids Res.">
        <title>The rice annotation project database (RAP-DB): 2008 update.</title>
        <authorList>
            <consortium name="The rice annotation project (RAP)"/>
        </authorList>
    </citation>
    <scope>GENOME REANNOTATION</scope>
    <source>
        <strain evidence="2">cv. Nipponbare</strain>
    </source>
</reference>
<accession>Q6Z360</accession>
<evidence type="ECO:0000313" key="1">
    <source>
        <dbReference type="EMBL" id="BAC84223.1"/>
    </source>
</evidence>
<protein>
    <submittedName>
        <fullName evidence="1">Uncharacterized protein</fullName>
    </submittedName>
</protein>
<gene>
    <name evidence="1" type="primary">P0557D09.15</name>
</gene>
<sequence>MGGASELVGLPALLPKPHLLDPSPCVLAASIPSASLFAHAERKFIRKRTDIPL</sequence>
<dbReference type="EMBL" id="AP005260">
    <property type="protein sequence ID" value="BAC84223.1"/>
    <property type="molecule type" value="Genomic_DNA"/>
</dbReference>
<reference evidence="2" key="1">
    <citation type="journal article" date="2005" name="Nature">
        <title>The map-based sequence of the rice genome.</title>
        <authorList>
            <consortium name="International rice genome sequencing project (IRGSP)"/>
            <person name="Matsumoto T."/>
            <person name="Wu J."/>
            <person name="Kanamori H."/>
            <person name="Katayose Y."/>
            <person name="Fujisawa M."/>
            <person name="Namiki N."/>
            <person name="Mizuno H."/>
            <person name="Yamamoto K."/>
            <person name="Antonio B.A."/>
            <person name="Baba T."/>
            <person name="Sakata K."/>
            <person name="Nagamura Y."/>
            <person name="Aoki H."/>
            <person name="Arikawa K."/>
            <person name="Arita K."/>
            <person name="Bito T."/>
            <person name="Chiden Y."/>
            <person name="Fujitsuka N."/>
            <person name="Fukunaka R."/>
            <person name="Hamada M."/>
            <person name="Harada C."/>
            <person name="Hayashi A."/>
            <person name="Hijishita S."/>
            <person name="Honda M."/>
            <person name="Hosokawa S."/>
            <person name="Ichikawa Y."/>
            <person name="Idonuma A."/>
            <person name="Iijima M."/>
            <person name="Ikeda M."/>
            <person name="Ikeno M."/>
            <person name="Ito K."/>
            <person name="Ito S."/>
            <person name="Ito T."/>
            <person name="Ito Y."/>
            <person name="Ito Y."/>
            <person name="Iwabuchi A."/>
            <person name="Kamiya K."/>
            <person name="Karasawa W."/>
            <person name="Kurita K."/>
            <person name="Katagiri S."/>
            <person name="Kikuta A."/>
            <person name="Kobayashi H."/>
            <person name="Kobayashi N."/>
            <person name="Machita K."/>
            <person name="Maehara T."/>
            <person name="Masukawa M."/>
            <person name="Mizubayashi T."/>
            <person name="Mukai Y."/>
            <person name="Nagasaki H."/>
            <person name="Nagata Y."/>
            <person name="Naito S."/>
            <person name="Nakashima M."/>
            <person name="Nakama Y."/>
            <person name="Nakamichi Y."/>
            <person name="Nakamura M."/>
            <person name="Meguro A."/>
            <person name="Negishi M."/>
            <person name="Ohta I."/>
            <person name="Ohta T."/>
            <person name="Okamoto M."/>
            <person name="Ono N."/>
            <person name="Saji S."/>
            <person name="Sakaguchi M."/>
            <person name="Sakai K."/>
            <person name="Shibata M."/>
            <person name="Shimokawa T."/>
            <person name="Song J."/>
            <person name="Takazaki Y."/>
            <person name="Terasawa K."/>
            <person name="Tsugane M."/>
            <person name="Tsuji K."/>
            <person name="Ueda S."/>
            <person name="Waki K."/>
            <person name="Yamagata H."/>
            <person name="Yamamoto M."/>
            <person name="Yamamoto S."/>
            <person name="Yamane H."/>
            <person name="Yoshiki S."/>
            <person name="Yoshihara R."/>
            <person name="Yukawa K."/>
            <person name="Zhong H."/>
            <person name="Yano M."/>
            <person name="Yuan Q."/>
            <person name="Ouyang S."/>
            <person name="Liu J."/>
            <person name="Jones K.M."/>
            <person name="Gansberger K."/>
            <person name="Moffat K."/>
            <person name="Hill J."/>
            <person name="Bera J."/>
            <person name="Fadrosh D."/>
            <person name="Jin S."/>
            <person name="Johri S."/>
            <person name="Kim M."/>
            <person name="Overton L."/>
            <person name="Reardon M."/>
            <person name="Tsitrin T."/>
            <person name="Vuong H."/>
            <person name="Weaver B."/>
            <person name="Ciecko A."/>
            <person name="Tallon L."/>
            <person name="Jackson J."/>
            <person name="Pai G."/>
            <person name="Aken S.V."/>
            <person name="Utterback T."/>
            <person name="Reidmuller S."/>
            <person name="Feldblyum T."/>
            <person name="Hsiao J."/>
            <person name="Zismann V."/>
            <person name="Iobst S."/>
            <person name="de Vazeille A.R."/>
            <person name="Buell C.R."/>
            <person name="Ying K."/>
            <person name="Li Y."/>
            <person name="Lu T."/>
            <person name="Huang Y."/>
            <person name="Zhao Q."/>
            <person name="Feng Q."/>
            <person name="Zhang L."/>
            <person name="Zhu J."/>
            <person name="Weng Q."/>
            <person name="Mu J."/>
            <person name="Lu Y."/>
            <person name="Fan D."/>
            <person name="Liu Y."/>
            <person name="Guan J."/>
            <person name="Zhang Y."/>
            <person name="Yu S."/>
            <person name="Liu X."/>
            <person name="Zhang Y."/>
            <person name="Hong G."/>
            <person name="Han B."/>
            <person name="Choisne N."/>
            <person name="Demange N."/>
            <person name="Orjeda G."/>
            <person name="Samain S."/>
            <person name="Cattolico L."/>
            <person name="Pelletier E."/>
            <person name="Couloux A."/>
            <person name="Segurens B."/>
            <person name="Wincker P."/>
            <person name="D'Hont A."/>
            <person name="Scarpelli C."/>
            <person name="Weissenbach J."/>
            <person name="Salanoubat M."/>
            <person name="Quetier F."/>
            <person name="Yu Y."/>
            <person name="Kim H.R."/>
            <person name="Rambo T."/>
            <person name="Currie J."/>
            <person name="Collura K."/>
            <person name="Luo M."/>
            <person name="Yang T."/>
            <person name="Ammiraju J.S.S."/>
            <person name="Engler F."/>
            <person name="Soderlund C."/>
            <person name="Wing R.A."/>
            <person name="Palmer L.E."/>
            <person name="de la Bastide M."/>
            <person name="Spiegel L."/>
            <person name="Nascimento L."/>
            <person name="Zutavern T."/>
            <person name="O'Shaughnessy A."/>
            <person name="Dike S."/>
            <person name="Dedhia N."/>
            <person name="Preston R."/>
            <person name="Balija V."/>
            <person name="McCombie W.R."/>
            <person name="Chow T."/>
            <person name="Chen H."/>
            <person name="Chung M."/>
            <person name="Chen C."/>
            <person name="Shaw J."/>
            <person name="Wu H."/>
            <person name="Hsiao K."/>
            <person name="Chao Y."/>
            <person name="Chu M."/>
            <person name="Cheng C."/>
            <person name="Hour A."/>
            <person name="Lee P."/>
            <person name="Lin S."/>
            <person name="Lin Y."/>
            <person name="Liou J."/>
            <person name="Liu S."/>
            <person name="Hsing Y."/>
            <person name="Raghuvanshi S."/>
            <person name="Mohanty A."/>
            <person name="Bharti A.K."/>
            <person name="Gaur A."/>
            <person name="Gupta V."/>
            <person name="Kumar D."/>
            <person name="Ravi V."/>
            <person name="Vij S."/>
            <person name="Kapur A."/>
            <person name="Khurana P."/>
            <person name="Khurana P."/>
            <person name="Khurana J.P."/>
            <person name="Tyagi A.K."/>
            <person name="Gaikwad K."/>
            <person name="Singh A."/>
            <person name="Dalal V."/>
            <person name="Srivastava S."/>
            <person name="Dixit A."/>
            <person name="Pal A.K."/>
            <person name="Ghazi I.A."/>
            <person name="Yadav M."/>
            <person name="Pandit A."/>
            <person name="Bhargava A."/>
            <person name="Sureshbabu K."/>
            <person name="Batra K."/>
            <person name="Sharma T.R."/>
            <person name="Mohapatra T."/>
            <person name="Singh N.K."/>
            <person name="Messing J."/>
            <person name="Nelson A.B."/>
            <person name="Fuks G."/>
            <person name="Kavchok S."/>
            <person name="Keizer G."/>
            <person name="Linton E."/>
            <person name="Llaca V."/>
            <person name="Song R."/>
            <person name="Tanyolac B."/>
            <person name="Young S."/>
            <person name="Ho-Il K."/>
            <person name="Hahn J.H."/>
            <person name="Sangsakoo G."/>
            <person name="Vanavichit A."/>
            <person name="de Mattos Luiz.A.T."/>
            <person name="Zimmer P.D."/>
            <person name="Malone G."/>
            <person name="Dellagostin O."/>
            <person name="de Oliveira A.C."/>
            <person name="Bevan M."/>
            <person name="Bancroft I."/>
            <person name="Minx P."/>
            <person name="Cordum H."/>
            <person name="Wilson R."/>
            <person name="Cheng Z."/>
            <person name="Jin W."/>
            <person name="Jiang J."/>
            <person name="Leong S.A."/>
            <person name="Iwama H."/>
            <person name="Gojobori T."/>
            <person name="Itoh T."/>
            <person name="Niimura Y."/>
            <person name="Fujii Y."/>
            <person name="Habara T."/>
            <person name="Sakai H."/>
            <person name="Sato Y."/>
            <person name="Wilson G."/>
            <person name="Kumar K."/>
            <person name="McCouch S."/>
            <person name="Juretic N."/>
            <person name="Hoen D."/>
            <person name="Wright S."/>
            <person name="Bruskiewich R."/>
            <person name="Bureau T."/>
            <person name="Miyao A."/>
            <person name="Hirochika H."/>
            <person name="Nishikawa T."/>
            <person name="Kadowaki K."/>
            <person name="Sugiura M."/>
            <person name="Burr B."/>
            <person name="Sasaki T."/>
        </authorList>
    </citation>
    <scope>NUCLEOTIDE SEQUENCE [LARGE SCALE GENOMIC DNA]</scope>
    <source>
        <strain evidence="2">cv. Nipponbare</strain>
    </source>
</reference>
<dbReference type="AlphaFoldDB" id="Q6Z360"/>
<proteinExistence type="predicted"/>